<sequence>MPILKKHLLALLITSSTCLLFTSKTFASDIKLNRIAGQDRFETCSSIADSGWTKSDYAILVNSEMYADAVVSSPLADKYKAPILLTGKDNIPDIIVDKLNKLRVKKVFILGGPSLISKNVEEQLENMGISIEERIAGQDRYETAVKVASHITNPNNSIYVVNGEDWRNALAISPIATISHSPIIFTNKDGVPDVVKNNIDNTNHTYNIIGEKDDYDFLNNIEQHLGGKHIRTLGYNKVDTNIQVYNSFKDKMKLNKVYLASSKAFADGLCISPLAGGDKSPLFFIDEDNINEFKDFLDENEKYIGEINVIGGQGVIADSTLQTLLKSNTTASINNSDIINNSKGNGISDTNKDNNENSNEYQDTNNYENNNSITPIMGQSQVSVEQCEKFLRKRNPNAPYLANIYKKYCDIYGIRLECAWVQMCLETNFLRYSDTSITTLNMNNYAGLGALDNNGRGQALSFSTEDEGVRCHIQHLFAYSSKNTLPDGELLIDPRFKLVQRGCAPNIEDLGNGKWASDKEYANKLLSLLNQLNDN</sequence>
<gene>
    <name evidence="4" type="ORF">CSCA_1139</name>
</gene>
<dbReference type="InterPro" id="IPR051922">
    <property type="entry name" value="Bact_Sporulation_Assoc"/>
</dbReference>
<keyword evidence="5" id="KW-1185">Reference proteome</keyword>
<dbReference type="GO" id="GO:0004040">
    <property type="term" value="F:amidase activity"/>
    <property type="evidence" value="ECO:0007669"/>
    <property type="project" value="InterPro"/>
</dbReference>
<proteinExistence type="predicted"/>
<evidence type="ECO:0000313" key="5">
    <source>
        <dbReference type="Proteomes" id="UP000033115"/>
    </source>
</evidence>
<evidence type="ECO:0000313" key="4">
    <source>
        <dbReference type="EMBL" id="AKA68264.1"/>
    </source>
</evidence>
<dbReference type="RefSeq" id="WP_029159743.1">
    <property type="nucleotide sequence ID" value="NZ_CP009933.1"/>
</dbReference>
<feature type="region of interest" description="Disordered" evidence="1">
    <location>
        <begin position="342"/>
        <end position="373"/>
    </location>
</feature>
<dbReference type="AlphaFoldDB" id="A0A0E3JZG3"/>
<evidence type="ECO:0000256" key="1">
    <source>
        <dbReference type="SAM" id="MobiDB-lite"/>
    </source>
</evidence>
<dbReference type="KEGG" id="csq:CSCA_1139"/>
<organism evidence="4 5">
    <name type="scientific">Clostridium scatologenes</name>
    <dbReference type="NCBI Taxonomy" id="1548"/>
    <lineage>
        <taxon>Bacteria</taxon>
        <taxon>Bacillati</taxon>
        <taxon>Bacillota</taxon>
        <taxon>Clostridia</taxon>
        <taxon>Eubacteriales</taxon>
        <taxon>Clostridiaceae</taxon>
        <taxon>Clostridium</taxon>
    </lineage>
</organism>
<dbReference type="Pfam" id="PF01832">
    <property type="entry name" value="Glucosaminidase"/>
    <property type="match status" value="1"/>
</dbReference>
<feature type="chain" id="PRO_5005432540" evidence="2">
    <location>
        <begin position="28"/>
        <end position="535"/>
    </location>
</feature>
<name>A0A0E3JZG3_CLOSL</name>
<reference evidence="4 5" key="1">
    <citation type="journal article" date="2015" name="J. Biotechnol.">
        <title>Complete genome sequence of a malodorant-producing acetogen, Clostridium scatologenes ATCC 25775(T).</title>
        <authorList>
            <person name="Zhu Z."/>
            <person name="Guo T."/>
            <person name="Zheng H."/>
            <person name="Song T."/>
            <person name="Ouyang P."/>
            <person name="Xie J."/>
        </authorList>
    </citation>
    <scope>NUCLEOTIDE SEQUENCE [LARGE SCALE GENOMIC DNA]</scope>
    <source>
        <strain evidence="4 5">ATCC 25775</strain>
    </source>
</reference>
<dbReference type="HOGENOM" id="CLU_028455_4_1_9"/>
<dbReference type="EMBL" id="CP009933">
    <property type="protein sequence ID" value="AKA68264.1"/>
    <property type="molecule type" value="Genomic_DNA"/>
</dbReference>
<feature type="signal peptide" evidence="2">
    <location>
        <begin position="1"/>
        <end position="27"/>
    </location>
</feature>
<dbReference type="Proteomes" id="UP000033115">
    <property type="component" value="Chromosome"/>
</dbReference>
<dbReference type="Gene3D" id="3.40.50.12090">
    <property type="match status" value="1"/>
</dbReference>
<dbReference type="PANTHER" id="PTHR30032:SF8">
    <property type="entry name" value="GERMINATION-SPECIFIC N-ACETYLMURAMOYL-L-ALANINE AMIDASE"/>
    <property type="match status" value="1"/>
</dbReference>
<dbReference type="STRING" id="1548.CSCA_1139"/>
<dbReference type="Pfam" id="PF04122">
    <property type="entry name" value="CW_binding_2"/>
    <property type="match status" value="3"/>
</dbReference>
<dbReference type="InterPro" id="IPR002901">
    <property type="entry name" value="MGlyc_endo_b_GlcNAc-like_dom"/>
</dbReference>
<keyword evidence="2" id="KW-0732">Signal</keyword>
<feature type="domain" description="Mannosyl-glycoprotein endo-beta-N-acetylglucosamidase-like" evidence="3">
    <location>
        <begin position="403"/>
        <end position="533"/>
    </location>
</feature>
<evidence type="ECO:0000259" key="3">
    <source>
        <dbReference type="Pfam" id="PF01832"/>
    </source>
</evidence>
<accession>A0A0E3JZG3</accession>
<feature type="compositionally biased region" description="Polar residues" evidence="1">
    <location>
        <begin position="356"/>
        <end position="373"/>
    </location>
</feature>
<dbReference type="PANTHER" id="PTHR30032">
    <property type="entry name" value="N-ACETYLMURAMOYL-L-ALANINE AMIDASE-RELATED"/>
    <property type="match status" value="1"/>
</dbReference>
<dbReference type="InterPro" id="IPR007253">
    <property type="entry name" value="Cell_wall-bd_2"/>
</dbReference>
<protein>
    <submittedName>
        <fullName evidence="4">Putative cell wall binding repeat 2-containing protein</fullName>
    </submittedName>
</protein>
<evidence type="ECO:0000256" key="2">
    <source>
        <dbReference type="SAM" id="SignalP"/>
    </source>
</evidence>